<dbReference type="RefSeq" id="XP_009692182.1">
    <property type="nucleotide sequence ID" value="XM_009693887.1"/>
</dbReference>
<keyword evidence="1" id="KW-0472">Membrane</keyword>
<feature type="transmembrane region" description="Helical" evidence="1">
    <location>
        <begin position="202"/>
        <end position="219"/>
    </location>
</feature>
<feature type="transmembrane region" description="Helical" evidence="1">
    <location>
        <begin position="109"/>
        <end position="131"/>
    </location>
</feature>
<evidence type="ECO:0000256" key="1">
    <source>
        <dbReference type="SAM" id="Phobius"/>
    </source>
</evidence>
<keyword evidence="1" id="KW-0812">Transmembrane</keyword>
<dbReference type="Proteomes" id="UP000003786">
    <property type="component" value="Chromosome 4"/>
</dbReference>
<dbReference type="EMBL" id="AP011949">
    <property type="protein sequence ID" value="BAM41881.1"/>
    <property type="molecule type" value="Genomic_DNA"/>
</dbReference>
<evidence type="ECO:0000313" key="2">
    <source>
        <dbReference type="EMBL" id="BAM41881.1"/>
    </source>
</evidence>
<keyword evidence="3" id="KW-1185">Reference proteome</keyword>
<feature type="transmembrane region" description="Helical" evidence="1">
    <location>
        <begin position="167"/>
        <end position="190"/>
    </location>
</feature>
<gene>
    <name evidence="2" type="ORF">TOT_040000261</name>
</gene>
<organism evidence="2 3">
    <name type="scientific">Theileria orientalis strain Shintoku</name>
    <dbReference type="NCBI Taxonomy" id="869250"/>
    <lineage>
        <taxon>Eukaryota</taxon>
        <taxon>Sar</taxon>
        <taxon>Alveolata</taxon>
        <taxon>Apicomplexa</taxon>
        <taxon>Aconoidasida</taxon>
        <taxon>Piroplasmida</taxon>
        <taxon>Theileriidae</taxon>
        <taxon>Theileria</taxon>
    </lineage>
</organism>
<name>J4C4B2_THEOR</name>
<feature type="transmembrane region" description="Helical" evidence="1">
    <location>
        <begin position="269"/>
        <end position="292"/>
    </location>
</feature>
<feature type="transmembrane region" description="Helical" evidence="1">
    <location>
        <begin position="419"/>
        <end position="436"/>
    </location>
</feature>
<dbReference type="KEGG" id="tot:TOT_040000261"/>
<dbReference type="eggNOG" id="ENOG502QWYN">
    <property type="taxonomic scope" value="Eukaryota"/>
</dbReference>
<feature type="transmembrane region" description="Helical" evidence="1">
    <location>
        <begin position="333"/>
        <end position="353"/>
    </location>
</feature>
<reference evidence="2 3" key="1">
    <citation type="journal article" date="2012" name="MBio">
        <title>Comparative genome analysis of three eukaryotic parasites with differing abilities to transform leukocytes reveals key mediators of Theileria-induced leukocyte transformation.</title>
        <authorList>
            <person name="Hayashida K."/>
            <person name="Hara Y."/>
            <person name="Abe T."/>
            <person name="Yamasaki C."/>
            <person name="Toyoda A."/>
            <person name="Kosuge T."/>
            <person name="Suzuki Y."/>
            <person name="Sato Y."/>
            <person name="Kawashima S."/>
            <person name="Katayama T."/>
            <person name="Wakaguri H."/>
            <person name="Inoue N."/>
            <person name="Homma K."/>
            <person name="Tada-Umezaki M."/>
            <person name="Yagi Y."/>
            <person name="Fujii Y."/>
            <person name="Habara T."/>
            <person name="Kanehisa M."/>
            <person name="Watanabe H."/>
            <person name="Ito K."/>
            <person name="Gojobori T."/>
            <person name="Sugawara H."/>
            <person name="Imanishi T."/>
            <person name="Weir W."/>
            <person name="Gardner M."/>
            <person name="Pain A."/>
            <person name="Shiels B."/>
            <person name="Hattori M."/>
            <person name="Nene V."/>
            <person name="Sugimoto C."/>
        </authorList>
    </citation>
    <scope>NUCLEOTIDE SEQUENCE [LARGE SCALE GENOMIC DNA]</scope>
    <source>
        <strain evidence="2 3">Shintoku</strain>
    </source>
</reference>
<dbReference type="GeneID" id="20716344"/>
<dbReference type="OrthoDB" id="10318896at2759"/>
<feature type="transmembrane region" description="Helical" evidence="1">
    <location>
        <begin position="365"/>
        <end position="383"/>
    </location>
</feature>
<protein>
    <submittedName>
        <fullName evidence="2">Uncharacterized protein</fullName>
    </submittedName>
</protein>
<feature type="transmembrane region" description="Helical" evidence="1">
    <location>
        <begin position="299"/>
        <end position="318"/>
    </location>
</feature>
<dbReference type="AlphaFoldDB" id="J4C4B2"/>
<keyword evidence="1" id="KW-1133">Transmembrane helix</keyword>
<feature type="transmembrane region" description="Helical" evidence="1">
    <location>
        <begin position="138"/>
        <end position="161"/>
    </location>
</feature>
<evidence type="ECO:0000313" key="3">
    <source>
        <dbReference type="Proteomes" id="UP000003786"/>
    </source>
</evidence>
<dbReference type="STRING" id="869250.J4C4B2"/>
<sequence>MGTSSPGKHCKVIAAFVSLSSHLIMHQIDVTSAHFSVAFNIPLNNISIYFSKLFSFRCLLIAAGTLTEYIVSQISKLIDPDPDPGPDPGGEVGTGHKNPVPKHIKYRKWISMTCFGAVLFVRLFLLIFLYFSSHLGYHVYVILSIESFFFGYFHASVLAIVPEHSLAVALAANASRFFILSIQVILDFMFYSRPLLMIKLQCWIGVILTTAAFTSWIYYHESETCNDVPALTANTTSQEAPSASYEHQTISQPKTKGFITTFFDAFSPFMMFFAGSMFKDFLFPGVLPYAVLHRDKCHIINMLVPVANLIGPIILFVLESLDLFKKWTGTYNVFWLLAIPMGVIFAYSMLAIHTRNPLARRIANSRARVMIITLGVVFGNGFLDPLSFGGVAKVVKPERITDESGSRDSTGQEVELGDNSLITFHAILALFMRYIFSKLSVGYNDTRVSLGYIIPKFRPNHKMSKRNLAWYLCRQTFKRAVIDAITDFQKNIQNYL</sequence>
<proteinExistence type="predicted"/>
<dbReference type="VEuPathDB" id="PiroplasmaDB:TOT_040000261"/>
<accession>J4C4B2</accession>